<evidence type="ECO:0000256" key="1">
    <source>
        <dbReference type="SAM" id="MobiDB-lite"/>
    </source>
</evidence>
<protein>
    <submittedName>
        <fullName evidence="2">Uncharacterized protein</fullName>
    </submittedName>
</protein>
<name>A0AAV6KZY4_9ERIC</name>
<dbReference type="AlphaFoldDB" id="A0AAV6KZY4"/>
<evidence type="ECO:0000313" key="2">
    <source>
        <dbReference type="EMBL" id="KAG5557986.1"/>
    </source>
</evidence>
<reference evidence="2" key="1">
    <citation type="submission" date="2020-08" db="EMBL/GenBank/DDBJ databases">
        <title>Plant Genome Project.</title>
        <authorList>
            <person name="Zhang R.-G."/>
        </authorList>
    </citation>
    <scope>NUCLEOTIDE SEQUENCE</scope>
    <source>
        <strain evidence="2">WSP0</strain>
        <tissue evidence="2">Leaf</tissue>
    </source>
</reference>
<comment type="caution">
    <text evidence="2">The sequence shown here is derived from an EMBL/GenBank/DDBJ whole genome shotgun (WGS) entry which is preliminary data.</text>
</comment>
<feature type="compositionally biased region" description="Acidic residues" evidence="1">
    <location>
        <begin position="27"/>
        <end position="43"/>
    </location>
</feature>
<accession>A0AAV6KZY4</accession>
<organism evidence="2 3">
    <name type="scientific">Rhododendron griersonianum</name>
    <dbReference type="NCBI Taxonomy" id="479676"/>
    <lineage>
        <taxon>Eukaryota</taxon>
        <taxon>Viridiplantae</taxon>
        <taxon>Streptophyta</taxon>
        <taxon>Embryophyta</taxon>
        <taxon>Tracheophyta</taxon>
        <taxon>Spermatophyta</taxon>
        <taxon>Magnoliopsida</taxon>
        <taxon>eudicotyledons</taxon>
        <taxon>Gunneridae</taxon>
        <taxon>Pentapetalae</taxon>
        <taxon>asterids</taxon>
        <taxon>Ericales</taxon>
        <taxon>Ericaceae</taxon>
        <taxon>Ericoideae</taxon>
        <taxon>Rhodoreae</taxon>
        <taxon>Rhododendron</taxon>
    </lineage>
</organism>
<proteinExistence type="predicted"/>
<keyword evidence="3" id="KW-1185">Reference proteome</keyword>
<feature type="region of interest" description="Disordered" evidence="1">
    <location>
        <begin position="1"/>
        <end position="52"/>
    </location>
</feature>
<gene>
    <name evidence="2" type="ORF">RHGRI_008033</name>
</gene>
<dbReference type="Proteomes" id="UP000823749">
    <property type="component" value="Chromosome 3"/>
</dbReference>
<dbReference type="EMBL" id="JACTNZ010000003">
    <property type="protein sequence ID" value="KAG5557986.1"/>
    <property type="molecule type" value="Genomic_DNA"/>
</dbReference>
<evidence type="ECO:0000313" key="3">
    <source>
        <dbReference type="Proteomes" id="UP000823749"/>
    </source>
</evidence>
<sequence>MCPSHSHFLSQTKPISSPVLDEASIGEVDDDELTRNDEEDFEEGGGPVVSDEEDFRHHRLRRRTTITALSHADYFSFAALSEIMIANSDGEREDKPATTLQK</sequence>